<evidence type="ECO:0000313" key="9">
    <source>
        <dbReference type="Proteomes" id="UP001590951"/>
    </source>
</evidence>
<keyword evidence="4 6" id="KW-0472">Membrane</keyword>
<feature type="transmembrane region" description="Helical" evidence="6">
    <location>
        <begin position="54"/>
        <end position="79"/>
    </location>
</feature>
<dbReference type="InterPro" id="IPR049326">
    <property type="entry name" value="Rhodopsin_dom_fungi"/>
</dbReference>
<organism evidence="8 9">
    <name type="scientific">Lepraria finkii</name>
    <dbReference type="NCBI Taxonomy" id="1340010"/>
    <lineage>
        <taxon>Eukaryota</taxon>
        <taxon>Fungi</taxon>
        <taxon>Dikarya</taxon>
        <taxon>Ascomycota</taxon>
        <taxon>Pezizomycotina</taxon>
        <taxon>Lecanoromycetes</taxon>
        <taxon>OSLEUM clade</taxon>
        <taxon>Lecanoromycetidae</taxon>
        <taxon>Lecanorales</taxon>
        <taxon>Lecanorineae</taxon>
        <taxon>Stereocaulaceae</taxon>
        <taxon>Lepraria</taxon>
    </lineage>
</organism>
<protein>
    <recommendedName>
        <fullName evidence="7">Rhodopsin domain-containing protein</fullName>
    </recommendedName>
</protein>
<gene>
    <name evidence="8" type="ORF">ABVK25_009652</name>
</gene>
<evidence type="ECO:0000313" key="8">
    <source>
        <dbReference type="EMBL" id="KAL2050044.1"/>
    </source>
</evidence>
<feature type="transmembrane region" description="Helical" evidence="6">
    <location>
        <begin position="221"/>
        <end position="247"/>
    </location>
</feature>
<comment type="caution">
    <text evidence="8">The sequence shown here is derived from an EMBL/GenBank/DDBJ whole genome shotgun (WGS) entry which is preliminary data.</text>
</comment>
<feature type="transmembrane region" description="Helical" evidence="6">
    <location>
        <begin position="99"/>
        <end position="121"/>
    </location>
</feature>
<sequence>MSNQLSASLPAASYGGRGPLIIAVAWSEATVALVLMLMRTYTNIFIVKSFKWDYFWALITLVFGIIDTAILTVSVTSGLGNHIFLLQHPEIVKSQMWSWIGQCILIQTIGTGKYAIIAFLLRIQGRAQSRKMIFLAYFLYFIGISNFILNIAEMGLILTSCSPTAKFWNQTLPGSCNYIDRTDHVGYFQSSWAVLSDILLAGYPVLVFWNLKISNHIKIGLCCLMAGGILAAVAGAIKTVYIHLISVNGDVTYSIASLIVWAWTEQWLILILGSLPPLRPLFALFIRFISIYKSRSRNQNRGYCLQSDLPIHVLASRRMPKDTDSERNILPGGAGSIHTTETEIFSNPRCSGDMSNEHLNV</sequence>
<evidence type="ECO:0000256" key="6">
    <source>
        <dbReference type="SAM" id="Phobius"/>
    </source>
</evidence>
<name>A0ABR4AZJ4_9LECA</name>
<comment type="subcellular location">
    <subcellularLocation>
        <location evidence="1">Membrane</location>
        <topology evidence="1">Multi-pass membrane protein</topology>
    </subcellularLocation>
</comment>
<dbReference type="PANTHER" id="PTHR33048">
    <property type="entry name" value="PTH11-LIKE INTEGRAL MEMBRANE PROTEIN (AFU_ORTHOLOGUE AFUA_5G11245)"/>
    <property type="match status" value="1"/>
</dbReference>
<dbReference type="Pfam" id="PF20684">
    <property type="entry name" value="Fung_rhodopsin"/>
    <property type="match status" value="1"/>
</dbReference>
<evidence type="ECO:0000259" key="7">
    <source>
        <dbReference type="Pfam" id="PF20684"/>
    </source>
</evidence>
<evidence type="ECO:0000256" key="4">
    <source>
        <dbReference type="ARBA" id="ARBA00023136"/>
    </source>
</evidence>
<feature type="transmembrane region" description="Helical" evidence="6">
    <location>
        <begin position="133"/>
        <end position="152"/>
    </location>
</feature>
<keyword evidence="3 6" id="KW-1133">Transmembrane helix</keyword>
<dbReference type="Proteomes" id="UP001590951">
    <property type="component" value="Unassembled WGS sequence"/>
</dbReference>
<feature type="transmembrane region" description="Helical" evidence="6">
    <location>
        <begin position="267"/>
        <end position="289"/>
    </location>
</feature>
<dbReference type="PANTHER" id="PTHR33048:SF165">
    <property type="entry name" value="INTEGRAL MEMBRANE PROTEIN"/>
    <property type="match status" value="1"/>
</dbReference>
<evidence type="ECO:0000256" key="1">
    <source>
        <dbReference type="ARBA" id="ARBA00004141"/>
    </source>
</evidence>
<keyword evidence="2 6" id="KW-0812">Transmembrane</keyword>
<evidence type="ECO:0000256" key="2">
    <source>
        <dbReference type="ARBA" id="ARBA00022692"/>
    </source>
</evidence>
<dbReference type="InterPro" id="IPR052337">
    <property type="entry name" value="SAT4-like"/>
</dbReference>
<feature type="domain" description="Rhodopsin" evidence="7">
    <location>
        <begin position="38"/>
        <end position="283"/>
    </location>
</feature>
<comment type="similarity">
    <text evidence="5">Belongs to the SAT4 family.</text>
</comment>
<accession>A0ABR4AZJ4</accession>
<reference evidence="8 9" key="1">
    <citation type="submission" date="2024-09" db="EMBL/GenBank/DDBJ databases">
        <title>Rethinking Asexuality: The Enigmatic Case of Functional Sexual Genes in Lepraria (Stereocaulaceae).</title>
        <authorList>
            <person name="Doellman M."/>
            <person name="Sun Y."/>
            <person name="Barcenas-Pena A."/>
            <person name="Lumbsch H.T."/>
            <person name="Grewe F."/>
        </authorList>
    </citation>
    <scope>NUCLEOTIDE SEQUENCE [LARGE SCALE GENOMIC DNA]</scope>
    <source>
        <strain evidence="8 9">Grewe 0041</strain>
    </source>
</reference>
<dbReference type="EMBL" id="JBHFEH010000053">
    <property type="protein sequence ID" value="KAL2050044.1"/>
    <property type="molecule type" value="Genomic_DNA"/>
</dbReference>
<keyword evidence="9" id="KW-1185">Reference proteome</keyword>
<feature type="transmembrane region" description="Helical" evidence="6">
    <location>
        <begin position="190"/>
        <end position="209"/>
    </location>
</feature>
<feature type="transmembrane region" description="Helical" evidence="6">
    <location>
        <begin position="20"/>
        <end position="42"/>
    </location>
</feature>
<proteinExistence type="inferred from homology"/>
<evidence type="ECO:0000256" key="3">
    <source>
        <dbReference type="ARBA" id="ARBA00022989"/>
    </source>
</evidence>
<evidence type="ECO:0000256" key="5">
    <source>
        <dbReference type="ARBA" id="ARBA00038359"/>
    </source>
</evidence>